<reference evidence="12 13" key="1">
    <citation type="submission" date="2019-03" db="EMBL/GenBank/DDBJ databases">
        <title>Flavobacterium AR-3-4 sp. nov. isolated from arctic soil.</title>
        <authorList>
            <person name="Chaudhary D.K."/>
        </authorList>
    </citation>
    <scope>NUCLEOTIDE SEQUENCE [LARGE SCALE GENOMIC DNA]</scope>
    <source>
        <strain evidence="12 13">AR-3-4</strain>
    </source>
</reference>
<evidence type="ECO:0000256" key="2">
    <source>
        <dbReference type="ARBA" id="ARBA00007495"/>
    </source>
</evidence>
<proteinExistence type="inferred from homology"/>
<dbReference type="InterPro" id="IPR044846">
    <property type="entry name" value="GH10"/>
</dbReference>
<comment type="similarity">
    <text evidence="2 10">Belongs to the glycosyl hydrolase 10 (cellulase F) family.</text>
</comment>
<evidence type="ECO:0000256" key="4">
    <source>
        <dbReference type="ARBA" id="ARBA00022729"/>
    </source>
</evidence>
<dbReference type="Pfam" id="PF00331">
    <property type="entry name" value="Glyco_hydro_10"/>
    <property type="match status" value="1"/>
</dbReference>
<dbReference type="EMBL" id="SMFK01000001">
    <property type="protein sequence ID" value="TDD99514.1"/>
    <property type="molecule type" value="Genomic_DNA"/>
</dbReference>
<dbReference type="OrthoDB" id="9809277at2"/>
<dbReference type="PANTHER" id="PTHR31490">
    <property type="entry name" value="GLYCOSYL HYDROLASE"/>
    <property type="match status" value="1"/>
</dbReference>
<keyword evidence="7 10" id="KW-0326">Glycosidase</keyword>
<evidence type="ECO:0000256" key="5">
    <source>
        <dbReference type="ARBA" id="ARBA00022801"/>
    </source>
</evidence>
<organism evidence="12 13">
    <name type="scientific">Flavobacterium cellulosilyticum</name>
    <dbReference type="NCBI Taxonomy" id="2541731"/>
    <lineage>
        <taxon>Bacteria</taxon>
        <taxon>Pseudomonadati</taxon>
        <taxon>Bacteroidota</taxon>
        <taxon>Flavobacteriia</taxon>
        <taxon>Flavobacteriales</taxon>
        <taxon>Flavobacteriaceae</taxon>
        <taxon>Flavobacterium</taxon>
    </lineage>
</organism>
<dbReference type="RefSeq" id="WP_132000726.1">
    <property type="nucleotide sequence ID" value="NZ_SMFK01000001.1"/>
</dbReference>
<evidence type="ECO:0000313" key="12">
    <source>
        <dbReference type="EMBL" id="TDD99514.1"/>
    </source>
</evidence>
<name>A0A4R5CPH0_9FLAO</name>
<evidence type="ECO:0000256" key="6">
    <source>
        <dbReference type="ARBA" id="ARBA00023277"/>
    </source>
</evidence>
<dbReference type="PANTHER" id="PTHR31490:SF88">
    <property type="entry name" value="BETA-XYLANASE"/>
    <property type="match status" value="1"/>
</dbReference>
<accession>A0A4R5CPH0</accession>
<dbReference type="Gene3D" id="3.20.20.80">
    <property type="entry name" value="Glycosidases"/>
    <property type="match status" value="1"/>
</dbReference>
<comment type="caution">
    <text evidence="12">The sequence shown here is derived from an EMBL/GenBank/DDBJ whole genome shotgun (WGS) entry which is preliminary data.</text>
</comment>
<evidence type="ECO:0000256" key="8">
    <source>
        <dbReference type="ARBA" id="ARBA00023326"/>
    </source>
</evidence>
<keyword evidence="5 10" id="KW-0378">Hydrolase</keyword>
<dbReference type="SMART" id="SM00633">
    <property type="entry name" value="Glyco_10"/>
    <property type="match status" value="1"/>
</dbReference>
<dbReference type="PROSITE" id="PS00591">
    <property type="entry name" value="GH10_1"/>
    <property type="match status" value="1"/>
</dbReference>
<dbReference type="Proteomes" id="UP000295479">
    <property type="component" value="Unassembled WGS sequence"/>
</dbReference>
<dbReference type="SUPFAM" id="SSF51445">
    <property type="entry name" value="(Trans)glycosidases"/>
    <property type="match status" value="1"/>
</dbReference>
<comment type="catalytic activity">
    <reaction evidence="1 10">
        <text>Endohydrolysis of (1-&gt;4)-beta-D-xylosidic linkages in xylans.</text>
        <dbReference type="EC" id="3.2.1.8"/>
    </reaction>
</comment>
<evidence type="ECO:0000256" key="10">
    <source>
        <dbReference type="RuleBase" id="RU361174"/>
    </source>
</evidence>
<dbReference type="InterPro" id="IPR001000">
    <property type="entry name" value="GH10_dom"/>
</dbReference>
<keyword evidence="6 10" id="KW-0119">Carbohydrate metabolism</keyword>
<keyword evidence="13" id="KW-1185">Reference proteome</keyword>
<keyword evidence="4" id="KW-0732">Signal</keyword>
<dbReference type="PROSITE" id="PS51760">
    <property type="entry name" value="GH10_2"/>
    <property type="match status" value="1"/>
</dbReference>
<dbReference type="InterPro" id="IPR017853">
    <property type="entry name" value="GH"/>
</dbReference>
<evidence type="ECO:0000256" key="9">
    <source>
        <dbReference type="PROSITE-ProRule" id="PRU10061"/>
    </source>
</evidence>
<dbReference type="EC" id="3.2.1.8" evidence="10"/>
<evidence type="ECO:0000256" key="1">
    <source>
        <dbReference type="ARBA" id="ARBA00000681"/>
    </source>
</evidence>
<evidence type="ECO:0000256" key="3">
    <source>
        <dbReference type="ARBA" id="ARBA00022651"/>
    </source>
</evidence>
<feature type="active site" description="Nucleophile" evidence="9">
    <location>
        <position position="281"/>
    </location>
</feature>
<dbReference type="InterPro" id="IPR031158">
    <property type="entry name" value="GH10_AS"/>
</dbReference>
<gene>
    <name evidence="12" type="ORF">E0F76_01965</name>
</gene>
<dbReference type="PRINTS" id="PR00134">
    <property type="entry name" value="GLHYDRLASE10"/>
</dbReference>
<dbReference type="GO" id="GO:0045493">
    <property type="term" value="P:xylan catabolic process"/>
    <property type="evidence" value="ECO:0007669"/>
    <property type="project" value="UniProtKB-KW"/>
</dbReference>
<feature type="domain" description="GH10" evidence="11">
    <location>
        <begin position="39"/>
        <end position="368"/>
    </location>
</feature>
<evidence type="ECO:0000259" key="11">
    <source>
        <dbReference type="PROSITE" id="PS51760"/>
    </source>
</evidence>
<evidence type="ECO:0000313" key="13">
    <source>
        <dbReference type="Proteomes" id="UP000295479"/>
    </source>
</evidence>
<keyword evidence="8 10" id="KW-0624">Polysaccharide degradation</keyword>
<dbReference type="GO" id="GO:0031176">
    <property type="term" value="F:endo-1,4-beta-xylanase activity"/>
    <property type="evidence" value="ECO:0007669"/>
    <property type="project" value="UniProtKB-EC"/>
</dbReference>
<dbReference type="AlphaFoldDB" id="A0A4R5CPH0"/>
<keyword evidence="3 12" id="KW-0858">Xylan degradation</keyword>
<dbReference type="PROSITE" id="PS51257">
    <property type="entry name" value="PROKAR_LIPOPROTEIN"/>
    <property type="match status" value="1"/>
</dbReference>
<sequence length="370" mass="40567">MNINKISSAFAIIIATTIVSCGGGLETDQVYTTPKPTPAPNAITLKAAATFPIGNIVSANRLSGSDNNFTSILNKEFNSITAENDMKMGAMFTGQNTYDFSRGDAIVAYAKANGFRVHGHALVWHASIPTWLKNFTGTDVEFEAQVKGYIKATVAHFALAKTTDGKSVVASWDVVNEAFTNEALAGPFYAKLGPDYVAKCFTWAKEANSEVKLFYNDYNLDSQTSKVKSVVDMVADFKKRAIPIDGIGSQMHVGYSYPDIATISTTLSPLVGTGLLIHFSELDMSVNRDLALTSFTAERSNAQKEKYKSIAVLYKTIPSAQRFGITFWGVRDNDSWLRGWPVVTEYEWPLLFDSNYGYKAAYTGFLEGLK</sequence>
<protein>
    <recommendedName>
        <fullName evidence="10">Beta-xylanase</fullName>
        <ecNumber evidence="10">3.2.1.8</ecNumber>
    </recommendedName>
</protein>
<evidence type="ECO:0000256" key="7">
    <source>
        <dbReference type="ARBA" id="ARBA00023295"/>
    </source>
</evidence>